<dbReference type="AlphaFoldDB" id="A0A956SG79"/>
<proteinExistence type="predicted"/>
<dbReference type="SUPFAM" id="SSF50952">
    <property type="entry name" value="Soluble quinoprotein glucose dehydrogenase"/>
    <property type="match status" value="1"/>
</dbReference>
<evidence type="ECO:0000313" key="3">
    <source>
        <dbReference type="Proteomes" id="UP000739538"/>
    </source>
</evidence>
<evidence type="ECO:0000256" key="1">
    <source>
        <dbReference type="SAM" id="SignalP"/>
    </source>
</evidence>
<feature type="chain" id="PRO_5038028259" description="FlgD Ig-like domain-containing protein" evidence="1">
    <location>
        <begin position="29"/>
        <end position="578"/>
    </location>
</feature>
<dbReference type="PROSITE" id="PS51257">
    <property type="entry name" value="PROKAR_LIPOPROTEIN"/>
    <property type="match status" value="1"/>
</dbReference>
<dbReference type="PANTHER" id="PTHR35580">
    <property type="entry name" value="CELL SURFACE GLYCOPROTEIN (S-LAYER PROTEIN)-LIKE PROTEIN"/>
    <property type="match status" value="1"/>
</dbReference>
<dbReference type="InterPro" id="IPR052918">
    <property type="entry name" value="Motility_Chemotaxis_Reg"/>
</dbReference>
<reference evidence="2" key="1">
    <citation type="submission" date="2020-04" db="EMBL/GenBank/DDBJ databases">
        <authorList>
            <person name="Zhang T."/>
        </authorList>
    </citation>
    <scope>NUCLEOTIDE SEQUENCE</scope>
    <source>
        <strain evidence="2">HKST-UBA02</strain>
    </source>
</reference>
<dbReference type="PANTHER" id="PTHR35580:SF1">
    <property type="entry name" value="PHYTASE-LIKE DOMAIN-CONTAINING PROTEIN"/>
    <property type="match status" value="1"/>
</dbReference>
<comment type="caution">
    <text evidence="2">The sequence shown here is derived from an EMBL/GenBank/DDBJ whole genome shotgun (WGS) entry which is preliminary data.</text>
</comment>
<name>A0A956SG79_UNCEI</name>
<feature type="signal peptide" evidence="1">
    <location>
        <begin position="1"/>
        <end position="28"/>
    </location>
</feature>
<accession>A0A956SG79</accession>
<dbReference type="Proteomes" id="UP000739538">
    <property type="component" value="Unassembled WGS sequence"/>
</dbReference>
<evidence type="ECO:0008006" key="4">
    <source>
        <dbReference type="Google" id="ProtNLM"/>
    </source>
</evidence>
<organism evidence="2 3">
    <name type="scientific">Eiseniibacteriota bacterium</name>
    <dbReference type="NCBI Taxonomy" id="2212470"/>
    <lineage>
        <taxon>Bacteria</taxon>
        <taxon>Candidatus Eiseniibacteriota</taxon>
    </lineage>
</organism>
<reference evidence="2" key="2">
    <citation type="journal article" date="2021" name="Microbiome">
        <title>Successional dynamics and alternative stable states in a saline activated sludge microbial community over 9 years.</title>
        <authorList>
            <person name="Wang Y."/>
            <person name="Ye J."/>
            <person name="Ju F."/>
            <person name="Liu L."/>
            <person name="Boyd J.A."/>
            <person name="Deng Y."/>
            <person name="Parks D.H."/>
            <person name="Jiang X."/>
            <person name="Yin X."/>
            <person name="Woodcroft B.J."/>
            <person name="Tyson G.W."/>
            <person name="Hugenholtz P."/>
            <person name="Polz M.F."/>
            <person name="Zhang T."/>
        </authorList>
    </citation>
    <scope>NUCLEOTIDE SEQUENCE</scope>
    <source>
        <strain evidence="2">HKST-UBA02</strain>
    </source>
</reference>
<dbReference type="InterPro" id="IPR011041">
    <property type="entry name" value="Quinoprot_gluc/sorb_DH_b-prop"/>
</dbReference>
<gene>
    <name evidence="2" type="ORF">KDA27_20990</name>
</gene>
<sequence length="578" mass="59533">MRTPARYSFATALAVVGLCSCLSDRAHADLGGDWGFTLEATQYGSIEAIAMDAQGNHYISGSFEGTMTVGINGPTYQSPSDRNVFVAKLSPSGDHIWSTVSDGAGDESSADLAILPDGSVAVVGTTFSDPFGFQGSTKPGYGMSDAWGAVFSPSGSLVWVAVWGSTSVDGATTVAVDVSGEGTSTIIGGHFRNTVDFGLGARTSQGQDDWFLLQHKATGSILADAVFGGTSSEFNINVDVDDAGSIVLLGSSSGPLDLGNGPLSPKGSFDVVLAKLPGVGSSATWSQRFGSTDTDHGNSVVLGENGNIYAAGSFSDAIDFGTASFVSSGDRDGWIAAFDMAGGFLWAESMGGPGEERASAVDIEGSTLALTGIFNDTATFGPFSATTFDTAQDMFVATLDTDGNWLNFGIGTGPDSDSSTDVALHGWPVVVGGFFDSVKFGTLSFFDQVGGFEGYLVHLTDLSSSVPGGGPIDSALQVLQASPAQPNPFRVETTVSFRSVGTAAANGLDTAVHDEVRVTVHDVTGRTLRVLSPELTGDSGIARWDGRDRAGFALPSGVYYIRVVSAAGSDVVPVTIQR</sequence>
<protein>
    <recommendedName>
        <fullName evidence="4">FlgD Ig-like domain-containing protein</fullName>
    </recommendedName>
</protein>
<dbReference type="Gene3D" id="2.60.40.4070">
    <property type="match status" value="1"/>
</dbReference>
<keyword evidence="1" id="KW-0732">Signal</keyword>
<dbReference type="EMBL" id="JAGQHS010000157">
    <property type="protein sequence ID" value="MCA9758284.1"/>
    <property type="molecule type" value="Genomic_DNA"/>
</dbReference>
<evidence type="ECO:0000313" key="2">
    <source>
        <dbReference type="EMBL" id="MCA9758284.1"/>
    </source>
</evidence>